<evidence type="ECO:0000256" key="7">
    <source>
        <dbReference type="SAM" id="Phobius"/>
    </source>
</evidence>
<keyword evidence="3 7" id="KW-0812">Transmembrane</keyword>
<organism evidence="9 10">
    <name type="scientific">Bemisia tabaci</name>
    <name type="common">Sweetpotato whitefly</name>
    <name type="synonym">Aleurodes tabaci</name>
    <dbReference type="NCBI Taxonomy" id="7038"/>
    <lineage>
        <taxon>Eukaryota</taxon>
        <taxon>Metazoa</taxon>
        <taxon>Ecdysozoa</taxon>
        <taxon>Arthropoda</taxon>
        <taxon>Hexapoda</taxon>
        <taxon>Insecta</taxon>
        <taxon>Pterygota</taxon>
        <taxon>Neoptera</taxon>
        <taxon>Paraneoptera</taxon>
        <taxon>Hemiptera</taxon>
        <taxon>Sternorrhyncha</taxon>
        <taxon>Aleyrodoidea</taxon>
        <taxon>Aleyrodidae</taxon>
        <taxon>Aleyrodinae</taxon>
        <taxon>Bemisia</taxon>
    </lineage>
</organism>
<dbReference type="Pfam" id="PF01758">
    <property type="entry name" value="SBF"/>
    <property type="match status" value="1"/>
</dbReference>
<dbReference type="EMBL" id="OU963866">
    <property type="protein sequence ID" value="CAH0391131.1"/>
    <property type="molecule type" value="Genomic_DNA"/>
</dbReference>
<evidence type="ECO:0000256" key="3">
    <source>
        <dbReference type="ARBA" id="ARBA00022692"/>
    </source>
</evidence>
<dbReference type="Proteomes" id="UP001152759">
    <property type="component" value="Chromosome 5"/>
</dbReference>
<dbReference type="Gene3D" id="1.20.1530.20">
    <property type="match status" value="1"/>
</dbReference>
<dbReference type="GO" id="GO:0015293">
    <property type="term" value="F:symporter activity"/>
    <property type="evidence" value="ECO:0007669"/>
    <property type="project" value="UniProtKB-KW"/>
</dbReference>
<dbReference type="InterPro" id="IPR038770">
    <property type="entry name" value="Na+/solute_symporter_sf"/>
</dbReference>
<evidence type="ECO:0008006" key="11">
    <source>
        <dbReference type="Google" id="ProtNLM"/>
    </source>
</evidence>
<evidence type="ECO:0000256" key="8">
    <source>
        <dbReference type="SAM" id="SignalP"/>
    </source>
</evidence>
<keyword evidence="10" id="KW-1185">Reference proteome</keyword>
<name>A0A9P0AC20_BEMTA</name>
<keyword evidence="6 7" id="KW-0472">Membrane</keyword>
<feature type="transmembrane region" description="Helical" evidence="7">
    <location>
        <begin position="256"/>
        <end position="278"/>
    </location>
</feature>
<evidence type="ECO:0000256" key="4">
    <source>
        <dbReference type="ARBA" id="ARBA00022847"/>
    </source>
</evidence>
<feature type="transmembrane region" description="Helical" evidence="7">
    <location>
        <begin position="290"/>
        <end position="307"/>
    </location>
</feature>
<sequence length="480" mass="53586">MCPLAPLHLILVWLLLLCPLWFVSSVVAVHVAHSVKSWSVSFRPQTLKLNMYDTAQLNFTSEDDLPFYDPKDYQVTVETSDPEIAEPIGEKPLFIKTESLSRYKWGGSFNLSANFLGYANIRIKMVARAGGAEGRYSMISNPLRVAVSRKMRVIDHVFTSSVAILVAVIFINFGCALDWPLVRKSLCRPIGPVIGFISQFLFMPLISFFLAKLLFPHSIAMQLGLFFTGVAPGGGASNIWIYLLGGNLNLSITMTAISTFAAFFMIPFWTFTLGRLIFNEGNMTIPYSRIASFAVALVIPLSIGFLLQRKVPKVSKFLVGILKHFSACLIVFIIVFATVTNFYLFKLFSWQILVAGLGLPWLGYLFGYIFATVCRQSSEDRLAISIETGIQNTGIAIFMLRFSLGQPEADLTTVVPVAVAIMTPFPLLGWYLCHKLQKRYKKQEKCMSALSGEDHLNNCSEQPLNGHIKHNGCLKDPEKF</sequence>
<proteinExistence type="inferred from homology"/>
<feature type="signal peptide" evidence="8">
    <location>
        <begin position="1"/>
        <end position="28"/>
    </location>
</feature>
<dbReference type="PANTHER" id="PTHR10361:SF28">
    <property type="entry name" value="P3 PROTEIN-RELATED"/>
    <property type="match status" value="1"/>
</dbReference>
<feature type="chain" id="PRO_5040155194" description="Ileal sodium/bile acid cotransporter" evidence="8">
    <location>
        <begin position="29"/>
        <end position="480"/>
    </location>
</feature>
<keyword evidence="8" id="KW-0732">Signal</keyword>
<feature type="transmembrane region" description="Helical" evidence="7">
    <location>
        <begin position="157"/>
        <end position="181"/>
    </location>
</feature>
<dbReference type="InterPro" id="IPR004710">
    <property type="entry name" value="Bilac:Na_transpt"/>
</dbReference>
<protein>
    <recommendedName>
        <fullName evidence="11">Ileal sodium/bile acid cotransporter</fullName>
    </recommendedName>
</protein>
<keyword evidence="4" id="KW-0813">Transport</keyword>
<evidence type="ECO:0000313" key="10">
    <source>
        <dbReference type="Proteomes" id="UP001152759"/>
    </source>
</evidence>
<reference evidence="9" key="1">
    <citation type="submission" date="2021-12" db="EMBL/GenBank/DDBJ databases">
        <authorList>
            <person name="King R."/>
        </authorList>
    </citation>
    <scope>NUCLEOTIDE SEQUENCE</scope>
</reference>
<feature type="transmembrane region" description="Helical" evidence="7">
    <location>
        <begin position="319"/>
        <end position="344"/>
    </location>
</feature>
<accession>A0A9P0AC20</accession>
<dbReference type="PANTHER" id="PTHR10361">
    <property type="entry name" value="SODIUM-BILE ACID COTRANSPORTER"/>
    <property type="match status" value="1"/>
</dbReference>
<dbReference type="AlphaFoldDB" id="A0A9P0AC20"/>
<dbReference type="InterPro" id="IPR002657">
    <property type="entry name" value="BilAc:Na_symport/Acr3"/>
</dbReference>
<comment type="subcellular location">
    <subcellularLocation>
        <location evidence="1">Membrane</location>
        <topology evidence="1">Multi-pass membrane protein</topology>
    </subcellularLocation>
</comment>
<feature type="transmembrane region" description="Helical" evidence="7">
    <location>
        <begin position="193"/>
        <end position="215"/>
    </location>
</feature>
<evidence type="ECO:0000313" key="9">
    <source>
        <dbReference type="EMBL" id="CAH0391131.1"/>
    </source>
</evidence>
<evidence type="ECO:0000256" key="2">
    <source>
        <dbReference type="ARBA" id="ARBA00006528"/>
    </source>
</evidence>
<feature type="transmembrane region" description="Helical" evidence="7">
    <location>
        <begin position="350"/>
        <end position="370"/>
    </location>
</feature>
<feature type="transmembrane region" description="Helical" evidence="7">
    <location>
        <begin position="414"/>
        <end position="433"/>
    </location>
</feature>
<evidence type="ECO:0000256" key="5">
    <source>
        <dbReference type="ARBA" id="ARBA00022989"/>
    </source>
</evidence>
<evidence type="ECO:0000256" key="6">
    <source>
        <dbReference type="ARBA" id="ARBA00023136"/>
    </source>
</evidence>
<dbReference type="GO" id="GO:0016020">
    <property type="term" value="C:membrane"/>
    <property type="evidence" value="ECO:0007669"/>
    <property type="project" value="UniProtKB-SubCell"/>
</dbReference>
<gene>
    <name evidence="9" type="ORF">BEMITA_LOCUS9779</name>
</gene>
<evidence type="ECO:0000256" key="1">
    <source>
        <dbReference type="ARBA" id="ARBA00004141"/>
    </source>
</evidence>
<feature type="transmembrane region" description="Helical" evidence="7">
    <location>
        <begin position="221"/>
        <end position="244"/>
    </location>
</feature>
<keyword evidence="4" id="KW-0769">Symport</keyword>
<keyword evidence="5 7" id="KW-1133">Transmembrane helix</keyword>
<comment type="similarity">
    <text evidence="2">Belongs to the bile acid:sodium symporter (BASS) (TC 2.A.28) family.</text>
</comment>